<dbReference type="Proteomes" id="UP000812961">
    <property type="component" value="Unassembled WGS sequence"/>
</dbReference>
<dbReference type="EMBL" id="JAICCF010000002">
    <property type="protein sequence ID" value="MBW8684562.1"/>
    <property type="molecule type" value="Genomic_DNA"/>
</dbReference>
<protein>
    <recommendedName>
        <fullName evidence="3">PAS domain-containing protein</fullName>
    </recommendedName>
</protein>
<dbReference type="RefSeq" id="WP_220249780.1">
    <property type="nucleotide sequence ID" value="NZ_JAICCF010000002.1"/>
</dbReference>
<organism evidence="1 2">
    <name type="scientific">Chitinophaga rhizophila</name>
    <dbReference type="NCBI Taxonomy" id="2866212"/>
    <lineage>
        <taxon>Bacteria</taxon>
        <taxon>Pseudomonadati</taxon>
        <taxon>Bacteroidota</taxon>
        <taxon>Chitinophagia</taxon>
        <taxon>Chitinophagales</taxon>
        <taxon>Chitinophagaceae</taxon>
        <taxon>Chitinophaga</taxon>
    </lineage>
</organism>
<name>A0ABS7GA70_9BACT</name>
<proteinExistence type="predicted"/>
<keyword evidence="2" id="KW-1185">Reference proteome</keyword>
<evidence type="ECO:0000313" key="2">
    <source>
        <dbReference type="Proteomes" id="UP000812961"/>
    </source>
</evidence>
<reference evidence="1 2" key="1">
    <citation type="submission" date="2021-08" db="EMBL/GenBank/DDBJ databases">
        <title>The genome sequence of Chitinophaga sp. B61.</title>
        <authorList>
            <person name="Zhang X."/>
        </authorList>
    </citation>
    <scope>NUCLEOTIDE SEQUENCE [LARGE SCALE GENOMIC DNA]</scope>
    <source>
        <strain evidence="1 2">B61</strain>
    </source>
</reference>
<evidence type="ECO:0008006" key="3">
    <source>
        <dbReference type="Google" id="ProtNLM"/>
    </source>
</evidence>
<evidence type="ECO:0000313" key="1">
    <source>
        <dbReference type="EMBL" id="MBW8684562.1"/>
    </source>
</evidence>
<gene>
    <name evidence="1" type="ORF">K1Y79_09480</name>
</gene>
<accession>A0ABS7GA70</accession>
<comment type="caution">
    <text evidence="1">The sequence shown here is derived from an EMBL/GenBank/DDBJ whole genome shotgun (WGS) entry which is preliminary data.</text>
</comment>
<sequence>MASWERKALTFISQTSEWDRRGDVQSFLSFGISLLRELTGAYMSLKLDFEDTYTARVKDAHPFYLDDLIFNPGPIHELIEANGRRPVYWTKVPVKNAFEDLFQALSSAVIIPVREGVINALIVLGWSEPQSAEPVFREFIDVVRIRIAEVCRQAHIEQSAENALTLYSALLNTLPEALIFIGAEGHASWINISAARLLNLDRAGELPPASVSGAMANLLQQTTNRDEIMAMAMQLFASPESSMEGMIWEMEHVVMDVSCRAVSGKGKLWQIKTKTYS</sequence>